<evidence type="ECO:0000256" key="2">
    <source>
        <dbReference type="ARBA" id="ARBA00022679"/>
    </source>
</evidence>
<dbReference type="STRING" id="1288291.A0A059EYC6"/>
<reference evidence="13" key="1">
    <citation type="submission" date="2013-02" db="EMBL/GenBank/DDBJ databases">
        <authorList>
            <consortium name="The Broad Institute Genome Sequencing Platform"/>
            <person name="Cuomo C."/>
            <person name="Becnel J."/>
            <person name="Sanscrainte N."/>
            <person name="Walker B."/>
            <person name="Young S.K."/>
            <person name="Zeng Q."/>
            <person name="Gargeya S."/>
            <person name="Fitzgerald M."/>
            <person name="Haas B."/>
            <person name="Abouelleil A."/>
            <person name="Alvarado L."/>
            <person name="Arachchi H.M."/>
            <person name="Berlin A.M."/>
            <person name="Chapman S.B."/>
            <person name="Dewar J."/>
            <person name="Goldberg J."/>
            <person name="Griggs A."/>
            <person name="Gujja S."/>
            <person name="Hansen M."/>
            <person name="Howarth C."/>
            <person name="Imamovic A."/>
            <person name="Larimer J."/>
            <person name="McCowan C."/>
            <person name="Murphy C."/>
            <person name="Neiman D."/>
            <person name="Pearson M."/>
            <person name="Priest M."/>
            <person name="Roberts A."/>
            <person name="Saif S."/>
            <person name="Shea T."/>
            <person name="Sisk P."/>
            <person name="Sykes S."/>
            <person name="Wortman J."/>
            <person name="Nusbaum C."/>
            <person name="Birren B."/>
        </authorList>
    </citation>
    <scope>NUCLEOTIDE SEQUENCE [LARGE SCALE GENOMIC DNA]</scope>
    <source>
        <strain evidence="13">PRA339</strain>
    </source>
</reference>
<evidence type="ECO:0000313" key="12">
    <source>
        <dbReference type="EMBL" id="KCZ79749.1"/>
    </source>
</evidence>
<accession>A0A059EYC6</accession>
<comment type="similarity">
    <text evidence="10">Belongs to the DHHC palmitoyltransferase family.</text>
</comment>
<protein>
    <recommendedName>
        <fullName evidence="10">Palmitoyltransferase</fullName>
        <ecNumber evidence="10">2.3.1.225</ecNumber>
    </recommendedName>
</protein>
<evidence type="ECO:0000256" key="4">
    <source>
        <dbReference type="ARBA" id="ARBA00022989"/>
    </source>
</evidence>
<reference evidence="12 13" key="2">
    <citation type="submission" date="2014-03" db="EMBL/GenBank/DDBJ databases">
        <title>The Genome Sequence of Anncaliia algerae insect isolate PRA339.</title>
        <authorList>
            <consortium name="The Broad Institute Genome Sequencing Platform"/>
            <consortium name="The Broad Institute Genome Sequencing Center for Infectious Disease"/>
            <person name="Cuomo C."/>
            <person name="Becnel J."/>
            <person name="Sanscrainte N."/>
            <person name="Walker B."/>
            <person name="Young S.K."/>
            <person name="Zeng Q."/>
            <person name="Gargeya S."/>
            <person name="Fitzgerald M."/>
            <person name="Haas B."/>
            <person name="Abouelleil A."/>
            <person name="Alvarado L."/>
            <person name="Arachchi H.M."/>
            <person name="Berlin A.M."/>
            <person name="Chapman S.B."/>
            <person name="Dewar J."/>
            <person name="Goldberg J."/>
            <person name="Griggs A."/>
            <person name="Gujja S."/>
            <person name="Hansen M."/>
            <person name="Howarth C."/>
            <person name="Imamovic A."/>
            <person name="Larimer J."/>
            <person name="McCowan C."/>
            <person name="Murphy C."/>
            <person name="Neiman D."/>
            <person name="Pearson M."/>
            <person name="Priest M."/>
            <person name="Roberts A."/>
            <person name="Saif S."/>
            <person name="Shea T."/>
            <person name="Sisk P."/>
            <person name="Sykes S."/>
            <person name="Wortman J."/>
            <person name="Nusbaum C."/>
            <person name="Birren B."/>
        </authorList>
    </citation>
    <scope>NUCLEOTIDE SEQUENCE [LARGE SCALE GENOMIC DNA]</scope>
    <source>
        <strain evidence="12 13">PRA339</strain>
    </source>
</reference>
<dbReference type="PROSITE" id="PS50216">
    <property type="entry name" value="DHHC"/>
    <property type="match status" value="1"/>
</dbReference>
<evidence type="ECO:0000256" key="10">
    <source>
        <dbReference type="RuleBase" id="RU079119"/>
    </source>
</evidence>
<evidence type="ECO:0000313" key="13">
    <source>
        <dbReference type="Proteomes" id="UP000030655"/>
    </source>
</evidence>
<dbReference type="Proteomes" id="UP000030655">
    <property type="component" value="Unassembled WGS sequence"/>
</dbReference>
<evidence type="ECO:0000256" key="5">
    <source>
        <dbReference type="ARBA" id="ARBA00023136"/>
    </source>
</evidence>
<dbReference type="VEuPathDB" id="MicrosporidiaDB:H312_02862"/>
<keyword evidence="2 10" id="KW-0808">Transferase</keyword>
<proteinExistence type="inferred from homology"/>
<feature type="transmembrane region" description="Helical" evidence="10">
    <location>
        <begin position="42"/>
        <end position="60"/>
    </location>
</feature>
<evidence type="ECO:0000256" key="6">
    <source>
        <dbReference type="ARBA" id="ARBA00023139"/>
    </source>
</evidence>
<keyword evidence="6" id="KW-0564">Palmitate</keyword>
<keyword evidence="5 10" id="KW-0472">Membrane</keyword>
<dbReference type="Pfam" id="PF01529">
    <property type="entry name" value="DHHC"/>
    <property type="match status" value="1"/>
</dbReference>
<dbReference type="EC" id="2.3.1.225" evidence="10"/>
<evidence type="ECO:0000256" key="3">
    <source>
        <dbReference type="ARBA" id="ARBA00022692"/>
    </source>
</evidence>
<evidence type="ECO:0000256" key="8">
    <source>
        <dbReference type="ARBA" id="ARBA00023315"/>
    </source>
</evidence>
<feature type="transmembrane region" description="Helical" evidence="10">
    <location>
        <begin position="127"/>
        <end position="149"/>
    </location>
</feature>
<feature type="domain" description="Palmitoyltransferase DHHC" evidence="11">
    <location>
        <begin position="81"/>
        <end position="203"/>
    </location>
</feature>
<dbReference type="InterPro" id="IPR039859">
    <property type="entry name" value="PFA4/ZDH16/20/ERF2-like"/>
</dbReference>
<sequence>MFKRNYKDIVKTFMNYFLIIATFLTTIAITLRSSENIKFKNILVILFCITTFLSAAYLILTSLKTGYILPMDDSSEVNKKCNKFCTKCKLFVPERAHHCRICNRCIKRMNHHCPWVGRCVNNDNLAYFIRFLFFSTLSYAISTIIYFFYILEYFKKYSLNDNFIFLLPIFLHFLVTLIISFIAFTILLFNILLLLRNITLIEKKIIHDIESIGVISKKNPYDFGTFRNLINLLGKPYFLFLYGENVGSGCTFEKIFQHEYEIWSSEEITRWQDNGADV</sequence>
<evidence type="ECO:0000256" key="9">
    <source>
        <dbReference type="ARBA" id="ARBA00048048"/>
    </source>
</evidence>
<keyword evidence="8 10" id="KW-0012">Acyltransferase</keyword>
<keyword evidence="3 10" id="KW-0812">Transmembrane</keyword>
<gene>
    <name evidence="12" type="ORF">H312_02862</name>
</gene>
<dbReference type="HOGENOM" id="CLU_027721_6_0_1"/>
<feature type="transmembrane region" description="Helical" evidence="10">
    <location>
        <begin position="12"/>
        <end position="30"/>
    </location>
</feature>
<comment type="catalytic activity">
    <reaction evidence="9 10">
        <text>L-cysteinyl-[protein] + hexadecanoyl-CoA = S-hexadecanoyl-L-cysteinyl-[protein] + CoA</text>
        <dbReference type="Rhea" id="RHEA:36683"/>
        <dbReference type="Rhea" id="RHEA-COMP:10131"/>
        <dbReference type="Rhea" id="RHEA-COMP:11032"/>
        <dbReference type="ChEBI" id="CHEBI:29950"/>
        <dbReference type="ChEBI" id="CHEBI:57287"/>
        <dbReference type="ChEBI" id="CHEBI:57379"/>
        <dbReference type="ChEBI" id="CHEBI:74151"/>
        <dbReference type="EC" id="2.3.1.225"/>
    </reaction>
</comment>
<dbReference type="OrthoDB" id="331948at2759"/>
<dbReference type="GO" id="GO:0016020">
    <property type="term" value="C:membrane"/>
    <property type="evidence" value="ECO:0007669"/>
    <property type="project" value="UniProtKB-SubCell"/>
</dbReference>
<evidence type="ECO:0000259" key="11">
    <source>
        <dbReference type="Pfam" id="PF01529"/>
    </source>
</evidence>
<keyword evidence="13" id="KW-1185">Reference proteome</keyword>
<dbReference type="InterPro" id="IPR001594">
    <property type="entry name" value="Palmitoyltrfase_DHHC"/>
</dbReference>
<dbReference type="EMBL" id="KK365233">
    <property type="protein sequence ID" value="KCZ79749.1"/>
    <property type="molecule type" value="Genomic_DNA"/>
</dbReference>
<comment type="subcellular location">
    <subcellularLocation>
        <location evidence="1">Membrane</location>
        <topology evidence="1">Multi-pass membrane protein</topology>
    </subcellularLocation>
</comment>
<dbReference type="AlphaFoldDB" id="A0A059EYC6"/>
<comment type="domain">
    <text evidence="10">The DHHC domain is required for palmitoyltransferase activity.</text>
</comment>
<keyword evidence="4 10" id="KW-1133">Transmembrane helix</keyword>
<keyword evidence="7" id="KW-0449">Lipoprotein</keyword>
<name>A0A059EYC6_9MICR</name>
<feature type="transmembrane region" description="Helical" evidence="10">
    <location>
        <begin position="169"/>
        <end position="195"/>
    </location>
</feature>
<evidence type="ECO:0000256" key="1">
    <source>
        <dbReference type="ARBA" id="ARBA00004141"/>
    </source>
</evidence>
<dbReference type="GO" id="GO:0019706">
    <property type="term" value="F:protein-cysteine S-palmitoyltransferase activity"/>
    <property type="evidence" value="ECO:0007669"/>
    <property type="project" value="UniProtKB-EC"/>
</dbReference>
<dbReference type="PANTHER" id="PTHR12246">
    <property type="entry name" value="PALMITOYLTRANSFERASE ZDHHC16"/>
    <property type="match status" value="1"/>
</dbReference>
<evidence type="ECO:0000256" key="7">
    <source>
        <dbReference type="ARBA" id="ARBA00023288"/>
    </source>
</evidence>
<organism evidence="12 13">
    <name type="scientific">Anncaliia algerae PRA339</name>
    <dbReference type="NCBI Taxonomy" id="1288291"/>
    <lineage>
        <taxon>Eukaryota</taxon>
        <taxon>Fungi</taxon>
        <taxon>Fungi incertae sedis</taxon>
        <taxon>Microsporidia</taxon>
        <taxon>Tubulinosematoidea</taxon>
        <taxon>Tubulinosematidae</taxon>
        <taxon>Anncaliia</taxon>
    </lineage>
</organism>